<evidence type="ECO:0000256" key="2">
    <source>
        <dbReference type="ARBA" id="ARBA00013729"/>
    </source>
</evidence>
<dbReference type="InterPro" id="IPR028624">
    <property type="entry name" value="Tscrpt_elong_fac_GreA/B"/>
</dbReference>
<dbReference type="PANTHER" id="PTHR30437">
    <property type="entry name" value="TRANSCRIPTION ELONGATION FACTOR GREA"/>
    <property type="match status" value="1"/>
</dbReference>
<comment type="function">
    <text evidence="6 8 9">Necessary for efficient RNA polymerase transcription elongation past template-encoded arresting sites. The arresting sites in DNA have the property of trapping a certain fraction of elongating RNA polymerases that pass through, resulting in locked ternary complexes. Cleavage of the nascent transcript by cleavage factors such as GreA or GreB allows the resumption of elongation from the new 3'terminus. GreA releases sequences of 2 to 3 nucleotides.</text>
</comment>
<dbReference type="InterPro" id="IPR022691">
    <property type="entry name" value="Tscrpt_elong_fac_GreA/B_N"/>
</dbReference>
<dbReference type="GO" id="GO:0006354">
    <property type="term" value="P:DNA-templated transcription elongation"/>
    <property type="evidence" value="ECO:0007669"/>
    <property type="project" value="TreeGrafter"/>
</dbReference>
<feature type="domain" description="Transcription elongation factor GreA/GreB N-terminal" evidence="11">
    <location>
        <begin position="5"/>
        <end position="73"/>
    </location>
</feature>
<keyword evidence="5 8" id="KW-0804">Transcription</keyword>
<dbReference type="NCBIfam" id="NF001263">
    <property type="entry name" value="PRK00226.1-4"/>
    <property type="match status" value="1"/>
</dbReference>
<dbReference type="FunFam" id="3.10.50.30:FF:000001">
    <property type="entry name" value="Transcription elongation factor GreA"/>
    <property type="match status" value="1"/>
</dbReference>
<dbReference type="FunFam" id="1.10.287.180:FF:000001">
    <property type="entry name" value="Transcription elongation factor GreA"/>
    <property type="match status" value="1"/>
</dbReference>
<comment type="similarity">
    <text evidence="1 8 9">Belongs to the GreA/GreB family.</text>
</comment>
<accession>A0A0G1VGH5</accession>
<dbReference type="EMBL" id="LCOK01000004">
    <property type="protein sequence ID" value="KKU77283.1"/>
    <property type="molecule type" value="Genomic_DNA"/>
</dbReference>
<keyword evidence="12" id="KW-0251">Elongation factor</keyword>
<evidence type="ECO:0000256" key="4">
    <source>
        <dbReference type="ARBA" id="ARBA00023125"/>
    </source>
</evidence>
<evidence type="ECO:0000256" key="3">
    <source>
        <dbReference type="ARBA" id="ARBA00023015"/>
    </source>
</evidence>
<evidence type="ECO:0000259" key="10">
    <source>
        <dbReference type="Pfam" id="PF01272"/>
    </source>
</evidence>
<dbReference type="SUPFAM" id="SSF54534">
    <property type="entry name" value="FKBP-like"/>
    <property type="match status" value="1"/>
</dbReference>
<dbReference type="Pfam" id="PF01272">
    <property type="entry name" value="GreA_GreB"/>
    <property type="match status" value="1"/>
</dbReference>
<name>A0A0G1VGH5_9BACT</name>
<dbReference type="AlphaFoldDB" id="A0A0G1VGH5"/>
<dbReference type="GO" id="GO:0003746">
    <property type="term" value="F:translation elongation factor activity"/>
    <property type="evidence" value="ECO:0007669"/>
    <property type="project" value="UniProtKB-KW"/>
</dbReference>
<feature type="domain" description="Transcription elongation factor GreA/GreB C-terminal" evidence="10">
    <location>
        <begin position="79"/>
        <end position="150"/>
    </location>
</feature>
<evidence type="ECO:0000256" key="9">
    <source>
        <dbReference type="RuleBase" id="RU000556"/>
    </source>
</evidence>
<dbReference type="PATRIC" id="fig|1618655.3.peg.106"/>
<evidence type="ECO:0000313" key="12">
    <source>
        <dbReference type="EMBL" id="KKU77283.1"/>
    </source>
</evidence>
<dbReference type="NCBIfam" id="TIGR01462">
    <property type="entry name" value="greA"/>
    <property type="match status" value="1"/>
</dbReference>
<dbReference type="PROSITE" id="PS00829">
    <property type="entry name" value="GREAB_1"/>
    <property type="match status" value="1"/>
</dbReference>
<evidence type="ECO:0000259" key="11">
    <source>
        <dbReference type="Pfam" id="PF03449"/>
    </source>
</evidence>
<evidence type="ECO:0000256" key="7">
    <source>
        <dbReference type="ARBA" id="ARBA00030776"/>
    </source>
</evidence>
<sequence length="150" mass="16611">MDYHLSPERLEDLKKELIELKTVKRAGIAERLKRAKELGDLSENAEYMEAREEQNQIETRIVELEDMVKNAVVIKHAASGKVQIGSTVEVEKDGQKMTFSIVGPNEADPPSGKISNESPLGKTFLEKKAGETAKAKTPSGEVSYKILSIK</sequence>
<evidence type="ECO:0000256" key="6">
    <source>
        <dbReference type="ARBA" id="ARBA00024916"/>
    </source>
</evidence>
<reference evidence="12 13" key="1">
    <citation type="journal article" date="2015" name="Nature">
        <title>rRNA introns, odd ribosomes, and small enigmatic genomes across a large radiation of phyla.</title>
        <authorList>
            <person name="Brown C.T."/>
            <person name="Hug L.A."/>
            <person name="Thomas B.C."/>
            <person name="Sharon I."/>
            <person name="Castelle C.J."/>
            <person name="Singh A."/>
            <person name="Wilkins M.J."/>
            <person name="Williams K.H."/>
            <person name="Banfield J.F."/>
        </authorList>
    </citation>
    <scope>NUCLEOTIDE SEQUENCE [LARGE SCALE GENOMIC DNA]</scope>
</reference>
<dbReference type="Proteomes" id="UP000034682">
    <property type="component" value="Unassembled WGS sequence"/>
</dbReference>
<dbReference type="InterPro" id="IPR006359">
    <property type="entry name" value="Tscrpt_elong_fac_GreA"/>
</dbReference>
<dbReference type="PANTHER" id="PTHR30437:SF4">
    <property type="entry name" value="TRANSCRIPTION ELONGATION FACTOR GREA"/>
    <property type="match status" value="1"/>
</dbReference>
<protein>
    <recommendedName>
        <fullName evidence="2 8">Transcription elongation factor GreA</fullName>
    </recommendedName>
    <alternativeName>
        <fullName evidence="7 8">Transcript cleavage factor GreA</fullName>
    </alternativeName>
</protein>
<dbReference type="InterPro" id="IPR001437">
    <property type="entry name" value="Tscrpt_elong_fac_GreA/B_C"/>
</dbReference>
<evidence type="ECO:0000313" key="13">
    <source>
        <dbReference type="Proteomes" id="UP000034682"/>
    </source>
</evidence>
<dbReference type="InterPro" id="IPR018151">
    <property type="entry name" value="TF_GreA/GreB_CS"/>
</dbReference>
<dbReference type="GO" id="GO:0070063">
    <property type="term" value="F:RNA polymerase binding"/>
    <property type="evidence" value="ECO:0007669"/>
    <property type="project" value="InterPro"/>
</dbReference>
<evidence type="ECO:0000256" key="5">
    <source>
        <dbReference type="ARBA" id="ARBA00023163"/>
    </source>
</evidence>
<evidence type="ECO:0000256" key="8">
    <source>
        <dbReference type="HAMAP-Rule" id="MF_00105"/>
    </source>
</evidence>
<dbReference type="HAMAP" id="MF_00105">
    <property type="entry name" value="GreA_GreB"/>
    <property type="match status" value="1"/>
</dbReference>
<organism evidence="12 13">
    <name type="scientific">Candidatus Giovannonibacteria bacterium GW2011_GWB1_47_6b</name>
    <dbReference type="NCBI Taxonomy" id="1618655"/>
    <lineage>
        <taxon>Bacteria</taxon>
        <taxon>Candidatus Giovannoniibacteriota</taxon>
    </lineage>
</organism>
<dbReference type="InterPro" id="IPR023459">
    <property type="entry name" value="Tscrpt_elong_fac_GreA/B_fam"/>
</dbReference>
<dbReference type="InterPro" id="IPR036805">
    <property type="entry name" value="Tscrpt_elong_fac_GreA/B_N_sf"/>
</dbReference>
<dbReference type="SUPFAM" id="SSF46557">
    <property type="entry name" value="GreA transcript cleavage protein, N-terminal domain"/>
    <property type="match status" value="1"/>
</dbReference>
<dbReference type="GO" id="GO:0032784">
    <property type="term" value="P:regulation of DNA-templated transcription elongation"/>
    <property type="evidence" value="ECO:0007669"/>
    <property type="project" value="UniProtKB-UniRule"/>
</dbReference>
<dbReference type="GO" id="GO:0003677">
    <property type="term" value="F:DNA binding"/>
    <property type="evidence" value="ECO:0007669"/>
    <property type="project" value="UniProtKB-UniRule"/>
</dbReference>
<dbReference type="Pfam" id="PF03449">
    <property type="entry name" value="GreA_GreB_N"/>
    <property type="match status" value="1"/>
</dbReference>
<dbReference type="Gene3D" id="3.10.50.30">
    <property type="entry name" value="Transcription elongation factor, GreA/GreB, C-terminal domain"/>
    <property type="match status" value="1"/>
</dbReference>
<evidence type="ECO:0000256" key="1">
    <source>
        <dbReference type="ARBA" id="ARBA00008213"/>
    </source>
</evidence>
<dbReference type="Gene3D" id="1.10.287.180">
    <property type="entry name" value="Transcription elongation factor, GreA/GreB, N-terminal domain"/>
    <property type="match status" value="1"/>
</dbReference>
<dbReference type="InterPro" id="IPR036953">
    <property type="entry name" value="GreA/GreB_C_sf"/>
</dbReference>
<dbReference type="PIRSF" id="PIRSF006092">
    <property type="entry name" value="GreA_GreB"/>
    <property type="match status" value="1"/>
</dbReference>
<gene>
    <name evidence="8" type="primary">greA</name>
    <name evidence="12" type="ORF">UY02_C0004G0028</name>
</gene>
<keyword evidence="4 8" id="KW-0238">DNA-binding</keyword>
<keyword evidence="3 8" id="KW-0805">Transcription regulation</keyword>
<comment type="caution">
    <text evidence="12">The sequence shown here is derived from an EMBL/GenBank/DDBJ whole genome shotgun (WGS) entry which is preliminary data.</text>
</comment>
<proteinExistence type="inferred from homology"/>
<keyword evidence="12" id="KW-0648">Protein biosynthesis</keyword>